<feature type="domain" description="DUF5615" evidence="1">
    <location>
        <begin position="1"/>
        <end position="76"/>
    </location>
</feature>
<organism evidence="2">
    <name type="scientific">Candidatus Kentrum sp. DK</name>
    <dbReference type="NCBI Taxonomy" id="2126562"/>
    <lineage>
        <taxon>Bacteria</taxon>
        <taxon>Pseudomonadati</taxon>
        <taxon>Pseudomonadota</taxon>
        <taxon>Gammaproteobacteria</taxon>
        <taxon>Candidatus Kentrum</taxon>
    </lineage>
</organism>
<gene>
    <name evidence="2" type="ORF">BECKDK2373B_GA0170837_10697</name>
</gene>
<evidence type="ECO:0000313" key="2">
    <source>
        <dbReference type="EMBL" id="VFJ57947.1"/>
    </source>
</evidence>
<proteinExistence type="predicted"/>
<dbReference type="Pfam" id="PF18480">
    <property type="entry name" value="DUF5615"/>
    <property type="match status" value="1"/>
</dbReference>
<name>A0A450SVA8_9GAMM</name>
<dbReference type="InterPro" id="IPR041049">
    <property type="entry name" value="DUF5615"/>
</dbReference>
<sequence length="86" mass="9675">MQFKLDENLGQRGKQMLADAGFDVATVMEEGLTSATDRDLIGVCRRENRCLITLDLDFSNPFVFPPEDYAGIAVIICLPRRQIKAR</sequence>
<accession>A0A450SVA8</accession>
<reference evidence="2" key="1">
    <citation type="submission" date="2019-02" db="EMBL/GenBank/DDBJ databases">
        <authorList>
            <person name="Gruber-Vodicka R. H."/>
            <person name="Seah K. B. B."/>
        </authorList>
    </citation>
    <scope>NUCLEOTIDE SEQUENCE</scope>
    <source>
        <strain evidence="2">BECK_DK47</strain>
    </source>
</reference>
<dbReference type="EMBL" id="CAADEX010000069">
    <property type="protein sequence ID" value="VFJ57947.1"/>
    <property type="molecule type" value="Genomic_DNA"/>
</dbReference>
<evidence type="ECO:0000259" key="1">
    <source>
        <dbReference type="Pfam" id="PF18480"/>
    </source>
</evidence>
<protein>
    <recommendedName>
        <fullName evidence="1">DUF5615 domain-containing protein</fullName>
    </recommendedName>
</protein>
<dbReference type="AlphaFoldDB" id="A0A450SVA8"/>